<proteinExistence type="predicted"/>
<dbReference type="AlphaFoldDB" id="A0AAN9XRS0"/>
<gene>
    <name evidence="2" type="ORF">VNO78_07226</name>
</gene>
<reference evidence="2 3" key="1">
    <citation type="submission" date="2024-01" db="EMBL/GenBank/DDBJ databases">
        <title>The genomes of 5 underutilized Papilionoideae crops provide insights into root nodulation and disease resistanc.</title>
        <authorList>
            <person name="Jiang F."/>
        </authorList>
    </citation>
    <scope>NUCLEOTIDE SEQUENCE [LARGE SCALE GENOMIC DNA]</scope>
    <source>
        <strain evidence="2">DUOXIRENSHENG_FW03</strain>
        <tissue evidence="2">Leaves</tissue>
    </source>
</reference>
<evidence type="ECO:0000313" key="2">
    <source>
        <dbReference type="EMBL" id="KAK7405655.1"/>
    </source>
</evidence>
<dbReference type="Proteomes" id="UP001386955">
    <property type="component" value="Unassembled WGS sequence"/>
</dbReference>
<name>A0AAN9XRS0_PSOTE</name>
<keyword evidence="3" id="KW-1185">Reference proteome</keyword>
<dbReference type="PANTHER" id="PTHR35630">
    <property type="entry name" value="LEGUMINOSIN GROUP486 SECRETED PEPTIDE"/>
    <property type="match status" value="1"/>
</dbReference>
<sequence length="145" mass="16742">MWCRYLSARVLVVVVLMCLMMNELSLAYPFSESSLNASDANINVLFLSFFNGMSPNNKNVNLFYNNQKDGVYLLPGKGFTKLDNLNGRKSAEMWWNGYCCSIYAYDPSTEGGHQKVYWLIKEDGAYHSWDNASWQKRKGWTFNKC</sequence>
<dbReference type="EMBL" id="JAYMYS010000002">
    <property type="protein sequence ID" value="KAK7405655.1"/>
    <property type="molecule type" value="Genomic_DNA"/>
</dbReference>
<feature type="chain" id="PRO_5042921885" evidence="1">
    <location>
        <begin position="28"/>
        <end position="145"/>
    </location>
</feature>
<organism evidence="2 3">
    <name type="scientific">Psophocarpus tetragonolobus</name>
    <name type="common">Winged bean</name>
    <name type="synonym">Dolichos tetragonolobus</name>
    <dbReference type="NCBI Taxonomy" id="3891"/>
    <lineage>
        <taxon>Eukaryota</taxon>
        <taxon>Viridiplantae</taxon>
        <taxon>Streptophyta</taxon>
        <taxon>Embryophyta</taxon>
        <taxon>Tracheophyta</taxon>
        <taxon>Spermatophyta</taxon>
        <taxon>Magnoliopsida</taxon>
        <taxon>eudicotyledons</taxon>
        <taxon>Gunneridae</taxon>
        <taxon>Pentapetalae</taxon>
        <taxon>rosids</taxon>
        <taxon>fabids</taxon>
        <taxon>Fabales</taxon>
        <taxon>Fabaceae</taxon>
        <taxon>Papilionoideae</taxon>
        <taxon>50 kb inversion clade</taxon>
        <taxon>NPAAA clade</taxon>
        <taxon>indigoferoid/millettioid clade</taxon>
        <taxon>Phaseoleae</taxon>
        <taxon>Psophocarpus</taxon>
    </lineage>
</organism>
<dbReference type="PANTHER" id="PTHR35630:SF2">
    <property type="entry name" value="LEGUMINOSIN GROUP486 SECRETED PEPTIDE"/>
    <property type="match status" value="1"/>
</dbReference>
<comment type="caution">
    <text evidence="2">The sequence shown here is derived from an EMBL/GenBank/DDBJ whole genome shotgun (WGS) entry which is preliminary data.</text>
</comment>
<protein>
    <submittedName>
        <fullName evidence="2">Uncharacterized protein</fullName>
    </submittedName>
</protein>
<keyword evidence="1" id="KW-0732">Signal</keyword>
<accession>A0AAN9XRS0</accession>
<feature type="signal peptide" evidence="1">
    <location>
        <begin position="1"/>
        <end position="27"/>
    </location>
</feature>
<evidence type="ECO:0000256" key="1">
    <source>
        <dbReference type="SAM" id="SignalP"/>
    </source>
</evidence>
<evidence type="ECO:0000313" key="3">
    <source>
        <dbReference type="Proteomes" id="UP001386955"/>
    </source>
</evidence>